<proteinExistence type="predicted"/>
<feature type="region of interest" description="Disordered" evidence="1">
    <location>
        <begin position="1"/>
        <end position="248"/>
    </location>
</feature>
<name>A0ABQ8JDY6_DERPT</name>
<dbReference type="InterPro" id="IPR007149">
    <property type="entry name" value="Leo1"/>
</dbReference>
<feature type="compositionally biased region" description="Basic and acidic residues" evidence="1">
    <location>
        <begin position="550"/>
        <end position="564"/>
    </location>
</feature>
<protein>
    <submittedName>
        <fullName evidence="2">Paf1 complex component</fullName>
    </submittedName>
</protein>
<evidence type="ECO:0000313" key="3">
    <source>
        <dbReference type="Proteomes" id="UP000887458"/>
    </source>
</evidence>
<feature type="compositionally biased region" description="Acidic residues" evidence="1">
    <location>
        <begin position="236"/>
        <end position="246"/>
    </location>
</feature>
<feature type="compositionally biased region" description="Low complexity" evidence="1">
    <location>
        <begin position="43"/>
        <end position="53"/>
    </location>
</feature>
<evidence type="ECO:0000313" key="2">
    <source>
        <dbReference type="EMBL" id="KAH9420566.1"/>
    </source>
</evidence>
<dbReference type="Proteomes" id="UP000887458">
    <property type="component" value="Unassembled WGS sequence"/>
</dbReference>
<reference evidence="2 3" key="1">
    <citation type="journal article" date="2018" name="J. Allergy Clin. Immunol.">
        <title>High-quality assembly of Dermatophagoides pteronyssinus genome and transcriptome reveals a wide range of novel allergens.</title>
        <authorList>
            <person name="Liu X.Y."/>
            <person name="Yang K.Y."/>
            <person name="Wang M.Q."/>
            <person name="Kwok J.S."/>
            <person name="Zeng X."/>
            <person name="Yang Z."/>
            <person name="Xiao X.J."/>
            <person name="Lau C.P."/>
            <person name="Li Y."/>
            <person name="Huang Z.M."/>
            <person name="Ba J.G."/>
            <person name="Yim A.K."/>
            <person name="Ouyang C.Y."/>
            <person name="Ngai S.M."/>
            <person name="Chan T.F."/>
            <person name="Leung E.L."/>
            <person name="Liu L."/>
            <person name="Liu Z.G."/>
            <person name="Tsui S.K."/>
        </authorList>
    </citation>
    <scope>NUCLEOTIDE SEQUENCE [LARGE SCALE GENOMIC DNA]</scope>
    <source>
        <strain evidence="2">Derp</strain>
    </source>
</reference>
<reference evidence="2 3" key="2">
    <citation type="journal article" date="2022" name="Mol. Biol. Evol.">
        <title>Comparative Genomics Reveals Insights into the Divergent Evolution of Astigmatic Mites and Household Pest Adaptations.</title>
        <authorList>
            <person name="Xiong Q."/>
            <person name="Wan A.T."/>
            <person name="Liu X."/>
            <person name="Fung C.S."/>
            <person name="Xiao X."/>
            <person name="Malainual N."/>
            <person name="Hou J."/>
            <person name="Wang L."/>
            <person name="Wang M."/>
            <person name="Yang K.Y."/>
            <person name="Cui Y."/>
            <person name="Leung E.L."/>
            <person name="Nong W."/>
            <person name="Shin S.K."/>
            <person name="Au S.W."/>
            <person name="Jeong K.Y."/>
            <person name="Chew F.T."/>
            <person name="Hui J.H."/>
            <person name="Leung T.F."/>
            <person name="Tungtrongchitr A."/>
            <person name="Zhong N."/>
            <person name="Liu Z."/>
            <person name="Tsui S.K."/>
        </authorList>
    </citation>
    <scope>NUCLEOTIDE SEQUENCE [LARGE SCALE GENOMIC DNA]</scope>
    <source>
        <strain evidence="2">Derp</strain>
    </source>
</reference>
<feature type="compositionally biased region" description="Acidic residues" evidence="1">
    <location>
        <begin position="207"/>
        <end position="220"/>
    </location>
</feature>
<feature type="region of interest" description="Disordered" evidence="1">
    <location>
        <begin position="518"/>
        <end position="573"/>
    </location>
</feature>
<feature type="compositionally biased region" description="Polar residues" evidence="1">
    <location>
        <begin position="115"/>
        <end position="124"/>
    </location>
</feature>
<sequence length="573" mass="64717">MSDYGNYSSDDGSCDEIGLPKTPGAPLNANRSDSEKDDDSNDNEISASNSAQSDNDDDDDEVNRSDGPNENESNAENDSSDKKSISSPDESEAEQKSSESDSDNNNVNSDDETNAKSNQNSSPIDNKRNKVSDDDDDDDDGHSNRNRKRRNSSSDESEQDDETNNVRKKRKTVIHSSSDDNDDDDNGNNSGGGDNDIKMNKSKTEEDLFGELSDEDEDDQQPNRTIQMDKKPMANIDDDDDEDDDDRVNREVDTNMNEIFGGVGDDDERANNENIDEEQDLPIPETRIEVEIPRITANLGDSIHFVKLPNFLSIDTHPYDPQWYEDEIDEDEVHDDEGRARLKLKVENTVRWRNVTDEDGETHSRESNARVVEWSDGSRSLHLGDEIFDIQTLNLLPGENNHLYIRQGTGLQGQSVFKTKLTFRPFSTESVTHRKLTMSLADRSQKTQKICVLPNVGKDPEAHRSEMIKKEEVKLKASIRKENKTKRVKDRSFTRGLSNAYLDHDDEDDESISIAKIKNQYKHGPGNPNLSQYSDDDDESDNDDDSEPDIFEKKKTADKRKIVVESDDDDQSD</sequence>
<dbReference type="PANTHER" id="PTHR23146:SF0">
    <property type="entry name" value="RNA POLYMERASE-ASSOCIATED PROTEIN LEO1"/>
    <property type="match status" value="1"/>
</dbReference>
<accession>A0ABQ8JDY6</accession>
<dbReference type="PANTHER" id="PTHR23146">
    <property type="entry name" value="LEO1 PROTEIN"/>
    <property type="match status" value="1"/>
</dbReference>
<gene>
    <name evidence="2" type="primary">LEO1</name>
    <name evidence="2" type="ORF">DERP_000992</name>
</gene>
<organism evidence="2 3">
    <name type="scientific">Dermatophagoides pteronyssinus</name>
    <name type="common">European house dust mite</name>
    <dbReference type="NCBI Taxonomy" id="6956"/>
    <lineage>
        <taxon>Eukaryota</taxon>
        <taxon>Metazoa</taxon>
        <taxon>Ecdysozoa</taxon>
        <taxon>Arthropoda</taxon>
        <taxon>Chelicerata</taxon>
        <taxon>Arachnida</taxon>
        <taxon>Acari</taxon>
        <taxon>Acariformes</taxon>
        <taxon>Sarcoptiformes</taxon>
        <taxon>Astigmata</taxon>
        <taxon>Psoroptidia</taxon>
        <taxon>Analgoidea</taxon>
        <taxon>Pyroglyphidae</taxon>
        <taxon>Dermatophagoidinae</taxon>
        <taxon>Dermatophagoides</taxon>
    </lineage>
</organism>
<feature type="compositionally biased region" description="Low complexity" evidence="1">
    <location>
        <begin position="1"/>
        <end position="11"/>
    </location>
</feature>
<comment type="caution">
    <text evidence="2">The sequence shown here is derived from an EMBL/GenBank/DDBJ whole genome shotgun (WGS) entry which is preliminary data.</text>
</comment>
<dbReference type="Pfam" id="PF04004">
    <property type="entry name" value="Leo1"/>
    <property type="match status" value="1"/>
</dbReference>
<keyword evidence="3" id="KW-1185">Reference proteome</keyword>
<evidence type="ECO:0000256" key="1">
    <source>
        <dbReference type="SAM" id="MobiDB-lite"/>
    </source>
</evidence>
<feature type="compositionally biased region" description="Acidic residues" evidence="1">
    <location>
        <begin position="534"/>
        <end position="549"/>
    </location>
</feature>
<feature type="compositionally biased region" description="Basic and acidic residues" evidence="1">
    <location>
        <begin position="195"/>
        <end position="206"/>
    </location>
</feature>
<dbReference type="EMBL" id="NJHN03000047">
    <property type="protein sequence ID" value="KAH9420566.1"/>
    <property type="molecule type" value="Genomic_DNA"/>
</dbReference>